<evidence type="ECO:0000313" key="4">
    <source>
        <dbReference type="EMBL" id="CAD7424724.1"/>
    </source>
</evidence>
<protein>
    <recommendedName>
        <fullName evidence="3">Tex protein YqgF-like domain-containing protein</fullName>
    </recommendedName>
</protein>
<dbReference type="Gene3D" id="1.10.3500.10">
    <property type="entry name" value="Tex N-terminal region-like"/>
    <property type="match status" value="1"/>
</dbReference>
<dbReference type="SUPFAM" id="SSF53098">
    <property type="entry name" value="Ribonuclease H-like"/>
    <property type="match status" value="1"/>
</dbReference>
<organism evidence="4">
    <name type="scientific">Timema monikensis</name>
    <dbReference type="NCBI Taxonomy" id="170555"/>
    <lineage>
        <taxon>Eukaryota</taxon>
        <taxon>Metazoa</taxon>
        <taxon>Ecdysozoa</taxon>
        <taxon>Arthropoda</taxon>
        <taxon>Hexapoda</taxon>
        <taxon>Insecta</taxon>
        <taxon>Pterygota</taxon>
        <taxon>Neoptera</taxon>
        <taxon>Polyneoptera</taxon>
        <taxon>Phasmatodea</taxon>
        <taxon>Timematodea</taxon>
        <taxon>Timematoidea</taxon>
        <taxon>Timematidae</taxon>
        <taxon>Timema</taxon>
    </lineage>
</organism>
<gene>
    <name evidence="4" type="ORF">TMSB3V08_LOCUS1655</name>
</gene>
<accession>A0A7R9HJL5</accession>
<dbReference type="GO" id="GO:0003735">
    <property type="term" value="F:structural constituent of ribosome"/>
    <property type="evidence" value="ECO:0007669"/>
    <property type="project" value="TreeGrafter"/>
</dbReference>
<dbReference type="Pfam" id="PF12836">
    <property type="entry name" value="HHH_3"/>
    <property type="match status" value="1"/>
</dbReference>
<dbReference type="PANTHER" id="PTHR10724:SF10">
    <property type="entry name" value="S1 RNA-BINDING DOMAIN-CONTAINING PROTEIN 1"/>
    <property type="match status" value="1"/>
</dbReference>
<dbReference type="InterPro" id="IPR037027">
    <property type="entry name" value="YqgF/RNaseH-like_dom_sf"/>
</dbReference>
<dbReference type="InterPro" id="IPR032639">
    <property type="entry name" value="Tex_YqgF"/>
</dbReference>
<dbReference type="Gene3D" id="3.30.420.140">
    <property type="entry name" value="YqgF/RNase H-like domain"/>
    <property type="match status" value="1"/>
</dbReference>
<dbReference type="PANTHER" id="PTHR10724">
    <property type="entry name" value="30S RIBOSOMAL PROTEIN S1"/>
    <property type="match status" value="1"/>
</dbReference>
<evidence type="ECO:0000256" key="1">
    <source>
        <dbReference type="SAM" id="Coils"/>
    </source>
</evidence>
<evidence type="ECO:0000256" key="2">
    <source>
        <dbReference type="SAM" id="MobiDB-lite"/>
    </source>
</evidence>
<reference evidence="4" key="1">
    <citation type="submission" date="2020-11" db="EMBL/GenBank/DDBJ databases">
        <authorList>
            <person name="Tran Van P."/>
        </authorList>
    </citation>
    <scope>NUCLEOTIDE SEQUENCE</scope>
</reference>
<dbReference type="EMBL" id="OB792830">
    <property type="protein sequence ID" value="CAD7424724.1"/>
    <property type="molecule type" value="Genomic_DNA"/>
</dbReference>
<dbReference type="AlphaFoldDB" id="A0A7R9HJL5"/>
<feature type="domain" description="Tex protein YqgF-like" evidence="3">
    <location>
        <begin position="110"/>
        <end position="195"/>
    </location>
</feature>
<dbReference type="Gene3D" id="1.10.150.310">
    <property type="entry name" value="Tex RuvX-like domain-like"/>
    <property type="match status" value="1"/>
</dbReference>
<dbReference type="InterPro" id="IPR050437">
    <property type="entry name" value="Ribos_protein_bS1-like"/>
</dbReference>
<name>A0A7R9HJL5_9NEOP</name>
<dbReference type="Pfam" id="PF16921">
    <property type="entry name" value="Tex_YqgF"/>
    <property type="match status" value="1"/>
</dbReference>
<dbReference type="GO" id="GO:0003729">
    <property type="term" value="F:mRNA binding"/>
    <property type="evidence" value="ECO:0007669"/>
    <property type="project" value="TreeGrafter"/>
</dbReference>
<dbReference type="GO" id="GO:0006139">
    <property type="term" value="P:nucleobase-containing compound metabolic process"/>
    <property type="evidence" value="ECO:0007669"/>
    <property type="project" value="InterPro"/>
</dbReference>
<dbReference type="GO" id="GO:0006412">
    <property type="term" value="P:translation"/>
    <property type="evidence" value="ECO:0007669"/>
    <property type="project" value="TreeGrafter"/>
</dbReference>
<dbReference type="InterPro" id="IPR023323">
    <property type="entry name" value="Tex-like_dom_sf"/>
</dbReference>
<dbReference type="InterPro" id="IPR012337">
    <property type="entry name" value="RNaseH-like_sf"/>
</dbReference>
<sequence length="701" mass="79394">MELLPSPLISGHDVTGTKRNLDPCSSRQFNGTLNAGSTGGVRRVNFYMGGLSYGVLGNDDDDDDDDDRSGYSMTAPFSLRNWKLVRGGQCSRCQGLSPTRQRELNPGHLAQQTNTLLAEQRCDLIALGNGTASRNVEKYISDLITSGWFSPLNVQYTIISEAGSSVYSCSPLAKKEFPSLDPKLISAVSLARRVQDPLSEYIKVDPKHLGVGMYQHDLKEKHLNEKLQTVIQECVSNVGVDINTASLELLKSPLRKCMVKGASCLSPAVMTSGTLRVQRVNIALEQLTSNNHIAYIEAEHIRKNYLEICEQSSVQEELKTFDYNETRLDSFLFNIFINAKACKALLSFCTMIFTMFHGNSAVERGFSVNKECLVENMKERSLISQRSIYSAVQSVGGIKNVEFTSGMLHAARRASSKRREAIEEMKKKESEEANRSKTTLETVNKLEAKKRKLLQQAEEEASALQTEIDLEKKRLRQMNVAGLNASRASNLIEWRSTNGAFKNRQQILKVKGIGKKSFEQCAGFVRIQLSQDSINYNKTKGDKEKENPLDRTWIHPETYSFAKSVSLVFDYVPIREFPRLIYFFPRRYMALDTQKQERLIYFSSLMEHVFIEFVSAHTPFHSTIFIEMCGLDLKKIGTKEFIQRIEEYVQNHDTLYVLDLRTNLISVAKIVDTNNKVISEKDRDTIKYIHDCWADTKVNMA</sequence>
<evidence type="ECO:0000259" key="3">
    <source>
        <dbReference type="Pfam" id="PF16921"/>
    </source>
</evidence>
<dbReference type="SUPFAM" id="SSF47781">
    <property type="entry name" value="RuvA domain 2-like"/>
    <property type="match status" value="1"/>
</dbReference>
<keyword evidence="1" id="KW-0175">Coiled coil</keyword>
<dbReference type="InterPro" id="IPR010994">
    <property type="entry name" value="RuvA_2-like"/>
</dbReference>
<feature type="coiled-coil region" evidence="1">
    <location>
        <begin position="411"/>
        <end position="474"/>
    </location>
</feature>
<proteinExistence type="predicted"/>
<feature type="region of interest" description="Disordered" evidence="2">
    <location>
        <begin position="1"/>
        <end position="23"/>
    </location>
</feature>